<protein>
    <submittedName>
        <fullName evidence="1">Uncharacterized protein</fullName>
    </submittedName>
</protein>
<dbReference type="AlphaFoldDB" id="A0A7W6LMC8"/>
<accession>A0A7W6LMC8</accession>
<sequence>MTNAFDQALQKATGGYPVDTLIVTKSEDGEPEVSMFVLDADNQLLHVSYDPEGGIIFKTAQQDELLFSRLLLELIAKMQVLADRKWRQIQRYWVEDKATWEGFEHLLDAPNAPEVIGFNDPVVRKGSDRIQ</sequence>
<dbReference type="RefSeq" id="WP_165137642.1">
    <property type="nucleotide sequence ID" value="NZ_CP049251.1"/>
</dbReference>
<proteinExistence type="predicted"/>
<organism evidence="1 2">
    <name type="scientific">Rhizobium rhizoryzae</name>
    <dbReference type="NCBI Taxonomy" id="451876"/>
    <lineage>
        <taxon>Bacteria</taxon>
        <taxon>Pseudomonadati</taxon>
        <taxon>Pseudomonadota</taxon>
        <taxon>Alphaproteobacteria</taxon>
        <taxon>Hyphomicrobiales</taxon>
        <taxon>Rhizobiaceae</taxon>
        <taxon>Rhizobium/Agrobacterium group</taxon>
        <taxon>Rhizobium</taxon>
    </lineage>
</organism>
<comment type="caution">
    <text evidence="1">The sequence shown here is derived from an EMBL/GenBank/DDBJ whole genome shotgun (WGS) entry which is preliminary data.</text>
</comment>
<evidence type="ECO:0000313" key="1">
    <source>
        <dbReference type="EMBL" id="MBB4145736.1"/>
    </source>
</evidence>
<dbReference type="EMBL" id="JACIEC010000010">
    <property type="protein sequence ID" value="MBB4145736.1"/>
    <property type="molecule type" value="Genomic_DNA"/>
</dbReference>
<keyword evidence="2" id="KW-1185">Reference proteome</keyword>
<evidence type="ECO:0000313" key="2">
    <source>
        <dbReference type="Proteomes" id="UP000519897"/>
    </source>
</evidence>
<name>A0A7W6LMC8_9HYPH</name>
<reference evidence="1 2" key="1">
    <citation type="submission" date="2020-08" db="EMBL/GenBank/DDBJ databases">
        <title>Genomic Encyclopedia of Type Strains, Phase IV (KMG-IV): sequencing the most valuable type-strain genomes for metagenomic binning, comparative biology and taxonomic classification.</title>
        <authorList>
            <person name="Goeker M."/>
        </authorList>
    </citation>
    <scope>NUCLEOTIDE SEQUENCE [LARGE SCALE GENOMIC DNA]</scope>
    <source>
        <strain evidence="1 2">DSM 29514</strain>
    </source>
</reference>
<gene>
    <name evidence="1" type="ORF">GGQ72_004301</name>
</gene>
<dbReference type="Proteomes" id="UP000519897">
    <property type="component" value="Unassembled WGS sequence"/>
</dbReference>